<feature type="domain" description="YncI copper-binding" evidence="4">
    <location>
        <begin position="36"/>
        <end position="181"/>
    </location>
</feature>
<evidence type="ECO:0000313" key="6">
    <source>
        <dbReference type="Proteomes" id="UP000432015"/>
    </source>
</evidence>
<evidence type="ECO:0000259" key="4">
    <source>
        <dbReference type="Pfam" id="PF07987"/>
    </source>
</evidence>
<sequence length="244" mass="25092">MPAVFALPTVSARRLSTVGALAALSVFGLATAASAHVTVNPGTAEQGGFTKVSFRVPNERDDASTTKVQVDLPTDTPVAFVSVRPVPGWTVKVEKSKLKTPVEMEGSKLTEAVSRITWSGGKIDAGQFQEFDVSMGPLPSNATRMLFKAEQTYTGGEVVKWDQDPGDGQNEPEHPAPELKLTPKGAAQAAATGPTAQVKPAAAAPAEEDASDGTARVLGGIGVAVGVIGLGVGGYGLSRARSRA</sequence>
<gene>
    <name evidence="5" type="ORF">GNZ18_04110</name>
</gene>
<feature type="region of interest" description="Disordered" evidence="1">
    <location>
        <begin position="158"/>
        <end position="213"/>
    </location>
</feature>
<dbReference type="AlphaFoldDB" id="A0A7K1KUC7"/>
<evidence type="ECO:0000256" key="1">
    <source>
        <dbReference type="SAM" id="MobiDB-lite"/>
    </source>
</evidence>
<dbReference type="CDD" id="cd08545">
    <property type="entry name" value="YcnI_like"/>
    <property type="match status" value="1"/>
</dbReference>
<proteinExistence type="predicted"/>
<keyword evidence="3" id="KW-0732">Signal</keyword>
<evidence type="ECO:0000313" key="5">
    <source>
        <dbReference type="EMBL" id="MUN35784.1"/>
    </source>
</evidence>
<keyword evidence="6" id="KW-1185">Reference proteome</keyword>
<keyword evidence="2" id="KW-0472">Membrane</keyword>
<dbReference type="EMBL" id="WOFH01000001">
    <property type="protein sequence ID" value="MUN35784.1"/>
    <property type="molecule type" value="Genomic_DNA"/>
</dbReference>
<dbReference type="RefSeq" id="WP_156214663.1">
    <property type="nucleotide sequence ID" value="NZ_WOFH01000001.1"/>
</dbReference>
<dbReference type="Proteomes" id="UP000432015">
    <property type="component" value="Unassembled WGS sequence"/>
</dbReference>
<reference evidence="5 6" key="1">
    <citation type="submission" date="2019-11" db="EMBL/GenBank/DDBJ databases">
        <authorList>
            <person name="Cao P."/>
        </authorList>
    </citation>
    <scope>NUCLEOTIDE SEQUENCE [LARGE SCALE GENOMIC DNA]</scope>
    <source>
        <strain evidence="5 6">NEAU-AAG5</strain>
    </source>
</reference>
<keyword evidence="2" id="KW-0812">Transmembrane</keyword>
<evidence type="ECO:0000256" key="3">
    <source>
        <dbReference type="SAM" id="SignalP"/>
    </source>
</evidence>
<dbReference type="Gene3D" id="2.60.40.2230">
    <property type="entry name" value="Uncharacterised protein YcnI-like PF07987, DUF1775"/>
    <property type="match status" value="1"/>
</dbReference>
<name>A0A7K1KUC7_9ACTN</name>
<dbReference type="InterPro" id="IPR038507">
    <property type="entry name" value="YcnI-like_sf"/>
</dbReference>
<keyword evidence="2" id="KW-1133">Transmembrane helix</keyword>
<dbReference type="Pfam" id="PF07987">
    <property type="entry name" value="DUF1775"/>
    <property type="match status" value="1"/>
</dbReference>
<organism evidence="5 6">
    <name type="scientific">Actinomadura litoris</name>
    <dbReference type="NCBI Taxonomy" id="2678616"/>
    <lineage>
        <taxon>Bacteria</taxon>
        <taxon>Bacillati</taxon>
        <taxon>Actinomycetota</taxon>
        <taxon>Actinomycetes</taxon>
        <taxon>Streptosporangiales</taxon>
        <taxon>Thermomonosporaceae</taxon>
        <taxon>Actinomadura</taxon>
    </lineage>
</organism>
<accession>A0A7K1KUC7</accession>
<feature type="signal peptide" evidence="3">
    <location>
        <begin position="1"/>
        <end position="35"/>
    </location>
</feature>
<evidence type="ECO:0000256" key="2">
    <source>
        <dbReference type="SAM" id="Phobius"/>
    </source>
</evidence>
<dbReference type="InterPro" id="IPR012533">
    <property type="entry name" value="YcnI-copper_dom"/>
</dbReference>
<feature type="compositionally biased region" description="Low complexity" evidence="1">
    <location>
        <begin position="183"/>
        <end position="205"/>
    </location>
</feature>
<protein>
    <submittedName>
        <fullName evidence="5">DUF1775 domain-containing protein</fullName>
    </submittedName>
</protein>
<comment type="caution">
    <text evidence="5">The sequence shown here is derived from an EMBL/GenBank/DDBJ whole genome shotgun (WGS) entry which is preliminary data.</text>
</comment>
<feature type="chain" id="PRO_5029561403" evidence="3">
    <location>
        <begin position="36"/>
        <end position="244"/>
    </location>
</feature>
<feature type="transmembrane region" description="Helical" evidence="2">
    <location>
        <begin position="217"/>
        <end position="237"/>
    </location>
</feature>